<dbReference type="InterPro" id="IPR045031">
    <property type="entry name" value="DHP_synth-like"/>
</dbReference>
<dbReference type="GO" id="GO:0046872">
    <property type="term" value="F:metal ion binding"/>
    <property type="evidence" value="ECO:0007669"/>
    <property type="project" value="UniProtKB-KW"/>
</dbReference>
<evidence type="ECO:0000256" key="5">
    <source>
        <dbReference type="ARBA" id="ARBA00012458"/>
    </source>
</evidence>
<reference evidence="12 13" key="1">
    <citation type="submission" date="2016-05" db="EMBL/GenBank/DDBJ databases">
        <title>Draft genome sequence of a porcine commensal Rothia nasimurium.</title>
        <authorList>
            <person name="Gaiser R.A."/>
            <person name="Van Baarlen P."/>
            <person name="Wells J.M."/>
        </authorList>
    </citation>
    <scope>NUCLEOTIDE SEQUENCE [LARGE SCALE GENOMIC DNA]</scope>
    <source>
        <strain evidence="12 13">PT-32</strain>
    </source>
</reference>
<dbReference type="PANTHER" id="PTHR20941:SF1">
    <property type="entry name" value="FOLIC ACID SYNTHESIS PROTEIN FOL1"/>
    <property type="match status" value="1"/>
</dbReference>
<dbReference type="NCBIfam" id="TIGR01496">
    <property type="entry name" value="DHPS"/>
    <property type="match status" value="1"/>
</dbReference>
<organism evidence="12 13">
    <name type="scientific">Rothia nasimurium</name>
    <dbReference type="NCBI Taxonomy" id="85336"/>
    <lineage>
        <taxon>Bacteria</taxon>
        <taxon>Bacillati</taxon>
        <taxon>Actinomycetota</taxon>
        <taxon>Actinomycetes</taxon>
        <taxon>Micrococcales</taxon>
        <taxon>Micrococcaceae</taxon>
        <taxon>Rothia</taxon>
    </lineage>
</organism>
<keyword evidence="9 10" id="KW-0289">Folate biosynthesis</keyword>
<comment type="pathway">
    <text evidence="3 10">Cofactor biosynthesis; tetrahydrofolate biosynthesis; 7,8-dihydrofolate from 2-amino-4-hydroxy-6-hydroxymethyl-7,8-dihydropteridine diphosphate and 4-aminobenzoate: step 1/2.</text>
</comment>
<dbReference type="Gene3D" id="3.20.20.20">
    <property type="entry name" value="Dihydropteroate synthase-like"/>
    <property type="match status" value="1"/>
</dbReference>
<evidence type="ECO:0000256" key="8">
    <source>
        <dbReference type="ARBA" id="ARBA00022842"/>
    </source>
</evidence>
<dbReference type="AlphaFoldDB" id="A0A1Y1RP44"/>
<dbReference type="Pfam" id="PF00809">
    <property type="entry name" value="Pterin_bind"/>
    <property type="match status" value="1"/>
</dbReference>
<gene>
    <name evidence="12" type="ORF">A7979_04615</name>
</gene>
<sequence length="299" mass="31299">MTLPHAHGSFTNLPTGRTLIMGILNVTPDSFSDGGLHADAATAVAHAKALVAQGADIIDVGGESTRPGATRVDLVEEQRRVLPVIEALAAEKIVMSVDTLNPETARAAVAAGAHIINDVAGMSLRDDMIEAVAELGVPYILMHSRGTSITMDSQAVYTDVAGEVFSELFTLRERLLAGGVAPEQIILDPGPGFAKQGEQNWQILAGLQALVAEGHRVLVAGSRKRFIARLLQEQDAVASGLPAEQVAERAATERDVASAALSVMAAEAGAWAVRVHNVQATADALAVRAAWRAATVRNS</sequence>
<dbReference type="InterPro" id="IPR006390">
    <property type="entry name" value="DHP_synth_dom"/>
</dbReference>
<evidence type="ECO:0000313" key="13">
    <source>
        <dbReference type="Proteomes" id="UP000192359"/>
    </source>
</evidence>
<proteinExistence type="inferred from homology"/>
<evidence type="ECO:0000256" key="6">
    <source>
        <dbReference type="ARBA" id="ARBA00022679"/>
    </source>
</evidence>
<evidence type="ECO:0000259" key="11">
    <source>
        <dbReference type="PROSITE" id="PS50972"/>
    </source>
</evidence>
<dbReference type="GO" id="GO:0005829">
    <property type="term" value="C:cytosol"/>
    <property type="evidence" value="ECO:0007669"/>
    <property type="project" value="TreeGrafter"/>
</dbReference>
<dbReference type="GO" id="GO:0004156">
    <property type="term" value="F:dihydropteroate synthase activity"/>
    <property type="evidence" value="ECO:0007669"/>
    <property type="project" value="UniProtKB-EC"/>
</dbReference>
<protein>
    <recommendedName>
        <fullName evidence="5 10">Dihydropteroate synthase</fullName>
        <shortName evidence="10">DHPS</shortName>
        <ecNumber evidence="5 10">2.5.1.15</ecNumber>
    </recommendedName>
    <alternativeName>
        <fullName evidence="10">Dihydropteroate pyrophosphorylase</fullName>
    </alternativeName>
</protein>
<evidence type="ECO:0000313" key="12">
    <source>
        <dbReference type="EMBL" id="ORC16588.1"/>
    </source>
</evidence>
<comment type="function">
    <text evidence="10">Catalyzes the condensation of para-aminobenzoate (pABA) with 6-hydroxymethyl-7,8-dihydropterin diphosphate (DHPt-PP) to form 7,8-dihydropteroate (H2Pte), the immediate precursor of folate derivatives.</text>
</comment>
<dbReference type="PANTHER" id="PTHR20941">
    <property type="entry name" value="FOLATE SYNTHESIS PROTEINS"/>
    <property type="match status" value="1"/>
</dbReference>
<evidence type="ECO:0000256" key="3">
    <source>
        <dbReference type="ARBA" id="ARBA00004763"/>
    </source>
</evidence>
<keyword evidence="6 10" id="KW-0808">Transferase</keyword>
<dbReference type="UniPathway" id="UPA00077">
    <property type="reaction ID" value="UER00156"/>
</dbReference>
<dbReference type="GO" id="GO:0046654">
    <property type="term" value="P:tetrahydrofolate biosynthetic process"/>
    <property type="evidence" value="ECO:0007669"/>
    <property type="project" value="UniProtKB-UniPathway"/>
</dbReference>
<evidence type="ECO:0000256" key="4">
    <source>
        <dbReference type="ARBA" id="ARBA00009503"/>
    </source>
</evidence>
<comment type="catalytic activity">
    <reaction evidence="1">
        <text>(7,8-dihydropterin-6-yl)methyl diphosphate + 4-aminobenzoate = 7,8-dihydropteroate + diphosphate</text>
        <dbReference type="Rhea" id="RHEA:19949"/>
        <dbReference type="ChEBI" id="CHEBI:17836"/>
        <dbReference type="ChEBI" id="CHEBI:17839"/>
        <dbReference type="ChEBI" id="CHEBI:33019"/>
        <dbReference type="ChEBI" id="CHEBI:72950"/>
        <dbReference type="EC" id="2.5.1.15"/>
    </reaction>
</comment>
<dbReference type="InterPro" id="IPR011005">
    <property type="entry name" value="Dihydropteroate_synth-like_sf"/>
</dbReference>
<dbReference type="PROSITE" id="PS50972">
    <property type="entry name" value="PTERIN_BINDING"/>
    <property type="match status" value="1"/>
</dbReference>
<dbReference type="SUPFAM" id="SSF51717">
    <property type="entry name" value="Dihydropteroate synthetase-like"/>
    <property type="match status" value="1"/>
</dbReference>
<dbReference type="PROSITE" id="PS00792">
    <property type="entry name" value="DHPS_1"/>
    <property type="match status" value="1"/>
</dbReference>
<evidence type="ECO:0000256" key="10">
    <source>
        <dbReference type="RuleBase" id="RU361205"/>
    </source>
</evidence>
<comment type="caution">
    <text evidence="12">The sequence shown here is derived from an EMBL/GenBank/DDBJ whole genome shotgun (WGS) entry which is preliminary data.</text>
</comment>
<dbReference type="GO" id="GO:0046656">
    <property type="term" value="P:folic acid biosynthetic process"/>
    <property type="evidence" value="ECO:0007669"/>
    <property type="project" value="UniProtKB-KW"/>
</dbReference>
<feature type="domain" description="Pterin-binding" evidence="11">
    <location>
        <begin position="18"/>
        <end position="286"/>
    </location>
</feature>
<dbReference type="Proteomes" id="UP000192359">
    <property type="component" value="Unassembled WGS sequence"/>
</dbReference>
<dbReference type="CDD" id="cd00739">
    <property type="entry name" value="DHPS"/>
    <property type="match status" value="1"/>
</dbReference>
<dbReference type="EMBL" id="LXWF01000040">
    <property type="protein sequence ID" value="ORC16588.1"/>
    <property type="molecule type" value="Genomic_DNA"/>
</dbReference>
<accession>A0A1Y1RP44</accession>
<evidence type="ECO:0000256" key="9">
    <source>
        <dbReference type="ARBA" id="ARBA00022909"/>
    </source>
</evidence>
<evidence type="ECO:0000256" key="2">
    <source>
        <dbReference type="ARBA" id="ARBA00001946"/>
    </source>
</evidence>
<evidence type="ECO:0000256" key="7">
    <source>
        <dbReference type="ARBA" id="ARBA00022723"/>
    </source>
</evidence>
<keyword evidence="13" id="KW-1185">Reference proteome</keyword>
<keyword evidence="8 10" id="KW-0460">Magnesium</keyword>
<comment type="cofactor">
    <cofactor evidence="2 10">
        <name>Mg(2+)</name>
        <dbReference type="ChEBI" id="CHEBI:18420"/>
    </cofactor>
</comment>
<comment type="similarity">
    <text evidence="4 10">Belongs to the DHPS family.</text>
</comment>
<dbReference type="InterPro" id="IPR000489">
    <property type="entry name" value="Pterin-binding_dom"/>
</dbReference>
<dbReference type="PROSITE" id="PS00793">
    <property type="entry name" value="DHPS_2"/>
    <property type="match status" value="1"/>
</dbReference>
<evidence type="ECO:0000256" key="1">
    <source>
        <dbReference type="ARBA" id="ARBA00000012"/>
    </source>
</evidence>
<dbReference type="EC" id="2.5.1.15" evidence="5 10"/>
<name>A0A1Y1RP44_9MICC</name>
<keyword evidence="7 10" id="KW-0479">Metal-binding</keyword>
<dbReference type="OrthoDB" id="9811744at2"/>
<dbReference type="RefSeq" id="WP_083092197.1">
    <property type="nucleotide sequence ID" value="NZ_LXWF01000040.1"/>
</dbReference>